<keyword evidence="2" id="KW-0812">Transmembrane</keyword>
<gene>
    <name evidence="3" type="ORF">GCM10020221_04200</name>
</gene>
<dbReference type="Proteomes" id="UP001501102">
    <property type="component" value="Unassembled WGS sequence"/>
</dbReference>
<feature type="transmembrane region" description="Helical" evidence="2">
    <location>
        <begin position="197"/>
        <end position="220"/>
    </location>
</feature>
<feature type="transmembrane region" description="Helical" evidence="2">
    <location>
        <begin position="298"/>
        <end position="320"/>
    </location>
</feature>
<evidence type="ECO:0008006" key="5">
    <source>
        <dbReference type="Google" id="ProtNLM"/>
    </source>
</evidence>
<reference evidence="3 4" key="1">
    <citation type="journal article" date="2019" name="Int. J. Syst. Evol. Microbiol.">
        <title>The Global Catalogue of Microorganisms (GCM) 10K type strain sequencing project: providing services to taxonomists for standard genome sequencing and annotation.</title>
        <authorList>
            <consortium name="The Broad Institute Genomics Platform"/>
            <consortium name="The Broad Institute Genome Sequencing Center for Infectious Disease"/>
            <person name="Wu L."/>
            <person name="Ma J."/>
        </authorList>
    </citation>
    <scope>NUCLEOTIDE SEQUENCE [LARGE SCALE GENOMIC DNA]</scope>
    <source>
        <strain evidence="3 4">JCM 4087</strain>
    </source>
</reference>
<feature type="transmembrane region" description="Helical" evidence="2">
    <location>
        <begin position="255"/>
        <end position="278"/>
    </location>
</feature>
<feature type="region of interest" description="Disordered" evidence="1">
    <location>
        <begin position="330"/>
        <end position="356"/>
    </location>
</feature>
<evidence type="ECO:0000313" key="4">
    <source>
        <dbReference type="Proteomes" id="UP001501102"/>
    </source>
</evidence>
<dbReference type="EMBL" id="BAAAXZ010000018">
    <property type="protein sequence ID" value="GAA2911618.1"/>
    <property type="molecule type" value="Genomic_DNA"/>
</dbReference>
<comment type="caution">
    <text evidence="3">The sequence shown here is derived from an EMBL/GenBank/DDBJ whole genome shotgun (WGS) entry which is preliminary data.</text>
</comment>
<feature type="transmembrane region" description="Helical" evidence="2">
    <location>
        <begin position="226"/>
        <end position="243"/>
    </location>
</feature>
<organism evidence="3 4">
    <name type="scientific">Streptomyces thioluteus</name>
    <dbReference type="NCBI Taxonomy" id="66431"/>
    <lineage>
        <taxon>Bacteria</taxon>
        <taxon>Bacillati</taxon>
        <taxon>Actinomycetota</taxon>
        <taxon>Actinomycetes</taxon>
        <taxon>Kitasatosporales</taxon>
        <taxon>Streptomycetaceae</taxon>
        <taxon>Streptomyces</taxon>
    </lineage>
</organism>
<feature type="region of interest" description="Disordered" evidence="1">
    <location>
        <begin position="1"/>
        <end position="29"/>
    </location>
</feature>
<feature type="compositionally biased region" description="Low complexity" evidence="1">
    <location>
        <begin position="86"/>
        <end position="98"/>
    </location>
</feature>
<accession>A0ABN3WD44</accession>
<sequence>MSTTRPAPAPAPPDPADISRVPAGPRPDPVRALLRDHHALCADAVDPLEIAAGLEAHGVTDRTAADCGHRDVFSLAEELHARVERTGPPSAPSATRPPAGGGTCAARPGSGGVLGALVWLWLLGYGLAGDLLPAALAHGHRLPGPRALAAAAAPTALALACAVAPAAWCAHAFAGYARRRLADSRSLAEFHGRARRALLASVALLLGVLCVCVALARSALPAAEAAAPPALAAVALGALLFLGRLCAAHGLTRPALAAGLAACAAEAVPLAALLAARLPGCSALDRPVTWLTGAHGPAAVPLVACAVPAFALLVHAVTVLSRAAVHGRGDLPTAPVRPGAPAGTGAPTTPPEEQAP</sequence>
<keyword evidence="4" id="KW-1185">Reference proteome</keyword>
<feature type="compositionally biased region" description="Low complexity" evidence="1">
    <location>
        <begin position="332"/>
        <end position="347"/>
    </location>
</feature>
<feature type="transmembrane region" description="Helical" evidence="2">
    <location>
        <begin position="116"/>
        <end position="136"/>
    </location>
</feature>
<feature type="region of interest" description="Disordered" evidence="1">
    <location>
        <begin position="83"/>
        <end position="104"/>
    </location>
</feature>
<evidence type="ECO:0000256" key="2">
    <source>
        <dbReference type="SAM" id="Phobius"/>
    </source>
</evidence>
<keyword evidence="2" id="KW-1133">Transmembrane helix</keyword>
<keyword evidence="2" id="KW-0472">Membrane</keyword>
<proteinExistence type="predicted"/>
<evidence type="ECO:0000256" key="1">
    <source>
        <dbReference type="SAM" id="MobiDB-lite"/>
    </source>
</evidence>
<evidence type="ECO:0000313" key="3">
    <source>
        <dbReference type="EMBL" id="GAA2911618.1"/>
    </source>
</evidence>
<protein>
    <recommendedName>
        <fullName evidence="5">Integral membrane protein</fullName>
    </recommendedName>
</protein>
<name>A0ABN3WD44_STRTU</name>
<feature type="transmembrane region" description="Helical" evidence="2">
    <location>
        <begin position="156"/>
        <end position="176"/>
    </location>
</feature>